<dbReference type="GO" id="GO:0005762">
    <property type="term" value="C:mitochondrial large ribosomal subunit"/>
    <property type="evidence" value="ECO:0007669"/>
    <property type="project" value="TreeGrafter"/>
</dbReference>
<evidence type="ECO:0000256" key="1">
    <source>
        <dbReference type="ARBA" id="ARBA00035534"/>
    </source>
</evidence>
<proteinExistence type="predicted"/>
<gene>
    <name evidence="3" type="ORF">BIW11_05161</name>
</gene>
<dbReference type="Pfam" id="PF11788">
    <property type="entry name" value="MRP-L46"/>
    <property type="match status" value="1"/>
</dbReference>
<evidence type="ECO:0000259" key="2">
    <source>
        <dbReference type="Pfam" id="PF11788"/>
    </source>
</evidence>
<dbReference type="OrthoDB" id="194611at2759"/>
<dbReference type="InterPro" id="IPR021757">
    <property type="entry name" value="Ribosomal_mL46_N"/>
</dbReference>
<feature type="domain" description="Large ribosomal subunit protein mL46 N-terminal" evidence="2">
    <location>
        <begin position="29"/>
        <end position="92"/>
    </location>
</feature>
<name>A0A1V9Y3K3_9ACAR</name>
<dbReference type="InParanoid" id="A0A1V9Y3K3"/>
<dbReference type="Gene3D" id="3.90.79.10">
    <property type="entry name" value="Nucleoside Triphosphate Pyrophosphohydrolase"/>
    <property type="match status" value="1"/>
</dbReference>
<dbReference type="SUPFAM" id="SSF55811">
    <property type="entry name" value="Nudix"/>
    <property type="match status" value="1"/>
</dbReference>
<keyword evidence="3" id="KW-0689">Ribosomal protein</keyword>
<protein>
    <recommendedName>
        <fullName evidence="1">39S ribosomal protein L46, mitochondrial</fullName>
    </recommendedName>
</protein>
<organism evidence="3 4">
    <name type="scientific">Tropilaelaps mercedesae</name>
    <dbReference type="NCBI Taxonomy" id="418985"/>
    <lineage>
        <taxon>Eukaryota</taxon>
        <taxon>Metazoa</taxon>
        <taxon>Ecdysozoa</taxon>
        <taxon>Arthropoda</taxon>
        <taxon>Chelicerata</taxon>
        <taxon>Arachnida</taxon>
        <taxon>Acari</taxon>
        <taxon>Parasitiformes</taxon>
        <taxon>Mesostigmata</taxon>
        <taxon>Gamasina</taxon>
        <taxon>Dermanyssoidea</taxon>
        <taxon>Laelapidae</taxon>
        <taxon>Tropilaelaps</taxon>
    </lineage>
</organism>
<dbReference type="STRING" id="418985.A0A1V9Y3K3"/>
<dbReference type="FunCoup" id="A0A1V9Y3K3">
    <property type="interactions" value="287"/>
</dbReference>
<keyword evidence="4" id="KW-1185">Reference proteome</keyword>
<dbReference type="GO" id="GO:0003735">
    <property type="term" value="F:structural constituent of ribosome"/>
    <property type="evidence" value="ECO:0007669"/>
    <property type="project" value="InterPro"/>
</dbReference>
<accession>A0A1V9Y3K3</accession>
<dbReference type="EMBL" id="MNPL01000148">
    <property type="protein sequence ID" value="OQR80285.1"/>
    <property type="molecule type" value="Genomic_DNA"/>
</dbReference>
<dbReference type="InterPro" id="IPR015797">
    <property type="entry name" value="NUDIX_hydrolase-like_dom_sf"/>
</dbReference>
<dbReference type="InterPro" id="IPR040008">
    <property type="entry name" value="Ribosomal_mL46"/>
</dbReference>
<keyword evidence="3" id="KW-0687">Ribonucleoprotein</keyword>
<dbReference type="Proteomes" id="UP000192247">
    <property type="component" value="Unassembled WGS sequence"/>
</dbReference>
<evidence type="ECO:0000313" key="3">
    <source>
        <dbReference type="EMBL" id="OQR80285.1"/>
    </source>
</evidence>
<dbReference type="AlphaFoldDB" id="A0A1V9Y3K3"/>
<sequence>MLASGRRLGLLVASVTQVRQCFARTASTWQIAAGAVLERPAIIVRPFNALEMAYVDLLGELETEQSLLSDHELKVKEEEEQIRSRSGKPASGAPLRVKLTGDFVKEWTAELEAFRNKYPYKPSNLGLNDVNRHIDQALTLLVKQKLGPQEHWLFPQTNHVEGETLRQTAERAVKECFGGSVSTRSIGNAPIALHKYKYPKALQQQSGKEGVKVFFMKMLYNSGKPVLNEAFGSDMIWATHHEMLEHLPSALKKSVRKAFFVQPNIDFTKFLELIAEKGELRKRRLLND</sequence>
<evidence type="ECO:0000313" key="4">
    <source>
        <dbReference type="Proteomes" id="UP000192247"/>
    </source>
</evidence>
<dbReference type="PANTHER" id="PTHR13124">
    <property type="entry name" value="39S RIBOSOMAL PROTEIN L46, MITOCHONDRIAL PRECURSOR-RELATED"/>
    <property type="match status" value="1"/>
</dbReference>
<comment type="caution">
    <text evidence="3">The sequence shown here is derived from an EMBL/GenBank/DDBJ whole genome shotgun (WGS) entry which is preliminary data.</text>
</comment>
<reference evidence="3 4" key="1">
    <citation type="journal article" date="2017" name="Gigascience">
        <title>Draft genome of the honey bee ectoparasitic mite, Tropilaelaps mercedesae, is shaped by the parasitic life history.</title>
        <authorList>
            <person name="Dong X."/>
            <person name="Armstrong S.D."/>
            <person name="Xia D."/>
            <person name="Makepeace B.L."/>
            <person name="Darby A.C."/>
            <person name="Kadowaki T."/>
        </authorList>
    </citation>
    <scope>NUCLEOTIDE SEQUENCE [LARGE SCALE GENOMIC DNA]</scope>
    <source>
        <strain evidence="3">Wuxi-XJTLU</strain>
    </source>
</reference>
<dbReference type="PANTHER" id="PTHR13124:SF12">
    <property type="entry name" value="LARGE RIBOSOMAL SUBUNIT PROTEIN ML46"/>
    <property type="match status" value="1"/>
</dbReference>